<keyword evidence="7 13" id="KW-0472">Membrane</keyword>
<dbReference type="AlphaFoldDB" id="A0A935PWL9"/>
<reference evidence="15 16" key="1">
    <citation type="submission" date="2020-10" db="EMBL/GenBank/DDBJ databases">
        <title>Connecting structure to function with the recovery of over 1000 high-quality activated sludge metagenome-assembled genomes encoding full-length rRNA genes using long-read sequencing.</title>
        <authorList>
            <person name="Singleton C.M."/>
            <person name="Petriglieri F."/>
            <person name="Kristensen J.M."/>
            <person name="Kirkegaard R.H."/>
            <person name="Michaelsen T.Y."/>
            <person name="Andersen M.H."/>
            <person name="Karst S.M."/>
            <person name="Dueholm M.S."/>
            <person name="Nielsen P.H."/>
            <person name="Albertsen M."/>
        </authorList>
    </citation>
    <scope>NUCLEOTIDE SEQUENCE [LARGE SCALE GENOMIC DNA]</scope>
    <source>
        <strain evidence="15">EsbW_18-Q3-R4-48_BATAC.285</strain>
    </source>
</reference>
<evidence type="ECO:0000256" key="7">
    <source>
        <dbReference type="ARBA" id="ARBA00023136"/>
    </source>
</evidence>
<keyword evidence="5" id="KW-0460">Magnesium</keyword>
<evidence type="ECO:0000313" key="15">
    <source>
        <dbReference type="EMBL" id="MBK7674684.1"/>
    </source>
</evidence>
<dbReference type="InterPro" id="IPR001173">
    <property type="entry name" value="Glyco_trans_2-like"/>
</dbReference>
<evidence type="ECO:0000256" key="8">
    <source>
        <dbReference type="ARBA" id="ARBA00053004"/>
    </source>
</evidence>
<feature type="transmembrane region" description="Helical" evidence="13">
    <location>
        <begin position="403"/>
        <end position="425"/>
    </location>
</feature>
<keyword evidence="6 13" id="KW-1133">Transmembrane helix</keyword>
<dbReference type="EMBL" id="JADJMH010000005">
    <property type="protein sequence ID" value="MBK7674684.1"/>
    <property type="molecule type" value="Genomic_DNA"/>
</dbReference>
<comment type="caution">
    <text evidence="15">The sequence shown here is derived from an EMBL/GenBank/DDBJ whole genome shotgun (WGS) entry which is preliminary data.</text>
</comment>
<feature type="transmembrane region" description="Helical" evidence="13">
    <location>
        <begin position="758"/>
        <end position="777"/>
    </location>
</feature>
<protein>
    <recommendedName>
        <fullName evidence="10">Beta-monoglucosyldiacylglycerol synthase</fullName>
        <ecNumber evidence="9">2.4.1.336</ecNumber>
    </recommendedName>
    <alternativeName>
        <fullName evidence="11">UDP-glucose:1,2-diacylglycerol 3-beta-D-glucosyltransferase</fullName>
    </alternativeName>
</protein>
<evidence type="ECO:0000256" key="12">
    <source>
        <dbReference type="SAM" id="MobiDB-lite"/>
    </source>
</evidence>
<accession>A0A935PWL9</accession>
<gene>
    <name evidence="15" type="ORF">IPJ27_07865</name>
</gene>
<evidence type="ECO:0000256" key="3">
    <source>
        <dbReference type="ARBA" id="ARBA00022679"/>
    </source>
</evidence>
<keyword evidence="3" id="KW-0808">Transferase</keyword>
<keyword evidence="2" id="KW-0328">Glycosyltransferase</keyword>
<dbReference type="GO" id="GO:0005886">
    <property type="term" value="C:plasma membrane"/>
    <property type="evidence" value="ECO:0007669"/>
    <property type="project" value="TreeGrafter"/>
</dbReference>
<dbReference type="Gene3D" id="3.20.20.80">
    <property type="entry name" value="Glycosidases"/>
    <property type="match status" value="1"/>
</dbReference>
<evidence type="ECO:0000256" key="9">
    <source>
        <dbReference type="ARBA" id="ARBA00066964"/>
    </source>
</evidence>
<dbReference type="PANTHER" id="PTHR43867">
    <property type="entry name" value="CELLULOSE SYNTHASE CATALYTIC SUBUNIT A [UDP-FORMING]"/>
    <property type="match status" value="1"/>
</dbReference>
<feature type="transmembrane region" description="Helical" evidence="13">
    <location>
        <begin position="848"/>
        <end position="867"/>
    </location>
</feature>
<comment type="catalytic activity">
    <reaction evidence="8">
        <text>a 1,2-diacyl-sn-glycerol + UDP-alpha-D-glucose = a 1,2-diacyl-3-O-(beta-D-glucopyranosyl)-sn-glycerol + UDP + H(+)</text>
        <dbReference type="Rhea" id="RHEA:17285"/>
        <dbReference type="ChEBI" id="CHEBI:15378"/>
        <dbReference type="ChEBI" id="CHEBI:17815"/>
        <dbReference type="ChEBI" id="CHEBI:58223"/>
        <dbReference type="ChEBI" id="CHEBI:58885"/>
        <dbReference type="ChEBI" id="CHEBI:75799"/>
        <dbReference type="EC" id="2.4.1.336"/>
    </reaction>
</comment>
<feature type="domain" description="Glycosyltransferase 2-like" evidence="14">
    <location>
        <begin position="551"/>
        <end position="748"/>
    </location>
</feature>
<dbReference type="PANTHER" id="PTHR43867:SF4">
    <property type="entry name" value="BETA-(1-3)-GLUCOSYL TRANSFERASE"/>
    <property type="match status" value="1"/>
</dbReference>
<dbReference type="Gene3D" id="3.90.550.10">
    <property type="entry name" value="Spore Coat Polysaccharide Biosynthesis Protein SpsA, Chain A"/>
    <property type="match status" value="1"/>
</dbReference>
<evidence type="ECO:0000256" key="10">
    <source>
        <dbReference type="ARBA" id="ARBA00068721"/>
    </source>
</evidence>
<evidence type="ECO:0000313" key="16">
    <source>
        <dbReference type="Proteomes" id="UP000697998"/>
    </source>
</evidence>
<keyword evidence="4 13" id="KW-0812">Transmembrane</keyword>
<sequence>MAETDSPLPCPRAAPAAGTVQHPPAPGRGNALRWASALLIAALVAIINLLLWRVFNPPLAAPDVPSRVAGLAYNGFQRWQSPLTQSFPGDAALADDLQRLAGLTSRLRTYSASELPMLPALAAQAGLRLSAGVWLDSRRSNNEREIAAIIEAVPRYPGIERVIAGNESQLRGVLAPTELYGYLDRLRAALPVPVSTAEPWHVWLRQPALVDHVDFITVHLLPYWEGLPVDMAVDYALQRLSEVRQRFPGKPVVIGEIGWPSHGDRVAAAEATPAAQARFVRAFLERASRLNVDYYLLEAVDQPWKRATEGAVGAHWGLLDAARQAKFAFTGTLQADPFWPGKALVSSALGLLAIVPWLITFSPMRLAGRISFALSLQAVLSFAVLLATALLADYLRPRDVVPLALLLPALAMIAAVLLVQAFEFAELFWPGSLRHQAALRPLPAGAPAPFVSIHLACCNEPPAMVIATIDRLLALDWPAFEVLVVDNNTGDPELWEPVQAHVNARMAAARRAAQTTSTGPGLRFFHLPSWPGYKAGALNVALAQSDPRAEWVGVVDADYLVKPGWLRALAGHFADPTVAVVQSPQAHRDWAGSRLRRMMNWEYDGFFRIGMHHRQERDAAIQHGTMTLIRAAALRGVGGWDAGSVCEDTELGLRLLGQGLRVVYVDEVLGTGLVPSDFAAYQRQRRRWAQGAMQILRRHRAALLGRSRLRLAQRYHFVAGWLPWLGDTLHLVFSVVAIGWTLGVLSAPQVFGLPTPLLVAPLAALIALRLLLVPLLYSRRVPCRAADIFGAALAGMALSHSIARGVIAGLCGRRAVFHVTRKGPVTHAWDARSGRRPGALASVREETALLTGLLACIAGIGVHTAAAGWVPAVWLQVALGMQALPYAAAVVCARLSRAEQWR</sequence>
<name>A0A935PWL9_9PROT</name>
<dbReference type="Pfam" id="PF13632">
    <property type="entry name" value="Glyco_trans_2_3"/>
    <property type="match status" value="1"/>
</dbReference>
<feature type="transmembrane region" description="Helical" evidence="13">
    <location>
        <begin position="34"/>
        <end position="55"/>
    </location>
</feature>
<dbReference type="Proteomes" id="UP000697998">
    <property type="component" value="Unassembled WGS sequence"/>
</dbReference>
<dbReference type="SUPFAM" id="SSF53448">
    <property type="entry name" value="Nucleotide-diphospho-sugar transferases"/>
    <property type="match status" value="1"/>
</dbReference>
<comment type="subcellular location">
    <subcellularLocation>
        <location evidence="1">Membrane</location>
        <topology evidence="1">Multi-pass membrane protein</topology>
    </subcellularLocation>
</comment>
<dbReference type="InterPro" id="IPR017853">
    <property type="entry name" value="GH"/>
</dbReference>
<feature type="transmembrane region" description="Helical" evidence="13">
    <location>
        <begin position="371"/>
        <end position="391"/>
    </location>
</feature>
<feature type="region of interest" description="Disordered" evidence="12">
    <location>
        <begin position="1"/>
        <end position="24"/>
    </location>
</feature>
<dbReference type="InterPro" id="IPR029044">
    <property type="entry name" value="Nucleotide-diphossugar_trans"/>
</dbReference>
<evidence type="ECO:0000256" key="1">
    <source>
        <dbReference type="ARBA" id="ARBA00004141"/>
    </source>
</evidence>
<dbReference type="GO" id="GO:0016758">
    <property type="term" value="F:hexosyltransferase activity"/>
    <property type="evidence" value="ECO:0007669"/>
    <property type="project" value="TreeGrafter"/>
</dbReference>
<feature type="transmembrane region" description="Helical" evidence="13">
    <location>
        <begin position="339"/>
        <end position="359"/>
    </location>
</feature>
<feature type="transmembrane region" description="Helical" evidence="13">
    <location>
        <begin position="715"/>
        <end position="738"/>
    </location>
</feature>
<dbReference type="InterPro" id="IPR050321">
    <property type="entry name" value="Glycosyltr_2/OpgH_subfam"/>
</dbReference>
<dbReference type="EC" id="2.4.1.336" evidence="9"/>
<evidence type="ECO:0000256" key="2">
    <source>
        <dbReference type="ARBA" id="ARBA00022676"/>
    </source>
</evidence>
<dbReference type="FunFam" id="3.90.550.10:FF:000164">
    <property type="entry name" value="Beta-(1-3)-glucosyl transferase"/>
    <property type="match status" value="1"/>
</dbReference>
<feature type="transmembrane region" description="Helical" evidence="13">
    <location>
        <begin position="873"/>
        <end position="893"/>
    </location>
</feature>
<evidence type="ECO:0000256" key="13">
    <source>
        <dbReference type="SAM" id="Phobius"/>
    </source>
</evidence>
<evidence type="ECO:0000256" key="6">
    <source>
        <dbReference type="ARBA" id="ARBA00022989"/>
    </source>
</evidence>
<proteinExistence type="predicted"/>
<evidence type="ECO:0000256" key="4">
    <source>
        <dbReference type="ARBA" id="ARBA00022692"/>
    </source>
</evidence>
<evidence type="ECO:0000259" key="14">
    <source>
        <dbReference type="Pfam" id="PF13632"/>
    </source>
</evidence>
<evidence type="ECO:0000256" key="11">
    <source>
        <dbReference type="ARBA" id="ARBA00078564"/>
    </source>
</evidence>
<organism evidence="15 16">
    <name type="scientific">Candidatus Accumulibacter proximus</name>
    <dbReference type="NCBI Taxonomy" id="2954385"/>
    <lineage>
        <taxon>Bacteria</taxon>
        <taxon>Pseudomonadati</taxon>
        <taxon>Pseudomonadota</taxon>
        <taxon>Betaproteobacteria</taxon>
        <taxon>Candidatus Accumulibacter</taxon>
    </lineage>
</organism>
<evidence type="ECO:0000256" key="5">
    <source>
        <dbReference type="ARBA" id="ARBA00022842"/>
    </source>
</evidence>
<dbReference type="SUPFAM" id="SSF51445">
    <property type="entry name" value="(Trans)glycosidases"/>
    <property type="match status" value="1"/>
</dbReference>